<dbReference type="Pfam" id="PF02678">
    <property type="entry name" value="Pirin"/>
    <property type="match status" value="1"/>
</dbReference>
<name>A0A2P2E983_9PROT</name>
<organism evidence="6 7">
    <name type="scientific">Candidatus Phycosocius bacilliformis</name>
    <dbReference type="NCBI Taxonomy" id="1445552"/>
    <lineage>
        <taxon>Bacteria</taxon>
        <taxon>Pseudomonadati</taxon>
        <taxon>Pseudomonadota</taxon>
        <taxon>Alphaproteobacteria</taxon>
        <taxon>Caulobacterales</taxon>
        <taxon>Caulobacterales incertae sedis</taxon>
        <taxon>Candidatus Phycosocius</taxon>
    </lineage>
</organism>
<comment type="caution">
    <text evidence="6">The sequence shown here is derived from an EMBL/GenBank/DDBJ whole genome shotgun (WGS) entry which is preliminary data.</text>
</comment>
<evidence type="ECO:0000259" key="5">
    <source>
        <dbReference type="Pfam" id="PF17954"/>
    </source>
</evidence>
<dbReference type="InterPro" id="IPR003829">
    <property type="entry name" value="Pirin_N_dom"/>
</dbReference>
<accession>A0A2P2E983</accession>
<keyword evidence="6" id="KW-0223">Dioxygenase</keyword>
<dbReference type="PANTHER" id="PTHR43212">
    <property type="entry name" value="QUERCETIN 2,3-DIOXYGENASE"/>
    <property type="match status" value="1"/>
</dbReference>
<proteinExistence type="inferred from homology"/>
<feature type="binding site" evidence="2">
    <location>
        <position position="57"/>
    </location>
    <ligand>
        <name>Fe cation</name>
        <dbReference type="ChEBI" id="CHEBI:24875"/>
    </ligand>
</feature>
<keyword evidence="7" id="KW-1185">Reference proteome</keyword>
<dbReference type="OrthoDB" id="9780903at2"/>
<feature type="domain" description="Pirin N-terminal" evidence="4">
    <location>
        <begin position="12"/>
        <end position="118"/>
    </location>
</feature>
<dbReference type="AlphaFoldDB" id="A0A2P2E983"/>
<comment type="cofactor">
    <cofactor evidence="2">
        <name>Fe cation</name>
        <dbReference type="ChEBI" id="CHEBI:24875"/>
    </cofactor>
    <text evidence="2">Binds 1 Fe cation per subunit.</text>
</comment>
<evidence type="ECO:0000313" key="6">
    <source>
        <dbReference type="EMBL" id="GBF57618.1"/>
    </source>
</evidence>
<dbReference type="PIRSF" id="PIRSF006232">
    <property type="entry name" value="Pirin"/>
    <property type="match status" value="1"/>
</dbReference>
<dbReference type="SUPFAM" id="SSF51182">
    <property type="entry name" value="RmlC-like cupins"/>
    <property type="match status" value="1"/>
</dbReference>
<dbReference type="GO" id="GO:0008127">
    <property type="term" value="F:quercetin 2,3-dioxygenase activity"/>
    <property type="evidence" value="ECO:0007669"/>
    <property type="project" value="UniProtKB-EC"/>
</dbReference>
<dbReference type="RefSeq" id="WP_108984492.1">
    <property type="nucleotide sequence ID" value="NZ_BFBR01000003.1"/>
</dbReference>
<evidence type="ECO:0000313" key="7">
    <source>
        <dbReference type="Proteomes" id="UP000245086"/>
    </source>
</evidence>
<dbReference type="Proteomes" id="UP000245086">
    <property type="component" value="Unassembled WGS sequence"/>
</dbReference>
<dbReference type="CDD" id="cd02910">
    <property type="entry name" value="cupin_Yhhw_N"/>
    <property type="match status" value="1"/>
</dbReference>
<feature type="binding site" evidence="2">
    <location>
        <position position="101"/>
    </location>
    <ligand>
        <name>Fe cation</name>
        <dbReference type="ChEBI" id="CHEBI:24875"/>
    </ligand>
</feature>
<comment type="similarity">
    <text evidence="1 3">Belongs to the pirin family.</text>
</comment>
<dbReference type="EMBL" id="BFBR01000003">
    <property type="protein sequence ID" value="GBF57618.1"/>
    <property type="molecule type" value="Genomic_DNA"/>
</dbReference>
<feature type="domain" description="Quercetin 2,3-dioxygenase C-terminal cupin" evidence="5">
    <location>
        <begin position="152"/>
        <end position="230"/>
    </location>
</feature>
<keyword evidence="2" id="KW-0408">Iron</keyword>
<feature type="binding site" evidence="2">
    <location>
        <position position="103"/>
    </location>
    <ligand>
        <name>Fe cation</name>
        <dbReference type="ChEBI" id="CHEBI:24875"/>
    </ligand>
</feature>
<feature type="binding site" evidence="2">
    <location>
        <position position="59"/>
    </location>
    <ligand>
        <name>Fe cation</name>
        <dbReference type="ChEBI" id="CHEBI:24875"/>
    </ligand>
</feature>
<dbReference type="InterPro" id="IPR041602">
    <property type="entry name" value="Quercetinase_C"/>
</dbReference>
<reference evidence="6 7" key="1">
    <citation type="journal article" date="2018" name="Genome Announc.">
        <title>Draft Genome Sequence of "Candidatus Phycosocius bacilliformis," an Alphaproteobacterial Ectosymbiont of the Hydrocarbon-Producing Green Alga Botryococcus braunii.</title>
        <authorList>
            <person name="Tanabe Y."/>
            <person name="Yamaguchi H."/>
            <person name="Watanabe M.M."/>
        </authorList>
    </citation>
    <scope>NUCLEOTIDE SEQUENCE [LARGE SCALE GENOMIC DNA]</scope>
    <source>
        <strain evidence="6 7">BOTRYCO-2</strain>
    </source>
</reference>
<evidence type="ECO:0000256" key="3">
    <source>
        <dbReference type="RuleBase" id="RU003457"/>
    </source>
</evidence>
<keyword evidence="6" id="KW-0560">Oxidoreductase</keyword>
<dbReference type="PANTHER" id="PTHR43212:SF3">
    <property type="entry name" value="QUERCETIN 2,3-DIOXYGENASE"/>
    <property type="match status" value="1"/>
</dbReference>
<dbReference type="Gene3D" id="2.60.120.10">
    <property type="entry name" value="Jelly Rolls"/>
    <property type="match status" value="2"/>
</dbReference>
<evidence type="ECO:0000259" key="4">
    <source>
        <dbReference type="Pfam" id="PF02678"/>
    </source>
</evidence>
<dbReference type="GO" id="GO:0046872">
    <property type="term" value="F:metal ion binding"/>
    <property type="evidence" value="ECO:0007669"/>
    <property type="project" value="UniProtKB-KW"/>
</dbReference>
<evidence type="ECO:0000256" key="2">
    <source>
        <dbReference type="PIRSR" id="PIRSR006232-1"/>
    </source>
</evidence>
<evidence type="ECO:0000256" key="1">
    <source>
        <dbReference type="ARBA" id="ARBA00008416"/>
    </source>
</evidence>
<dbReference type="InterPro" id="IPR012093">
    <property type="entry name" value="Pirin"/>
</dbReference>
<dbReference type="InterPro" id="IPR011051">
    <property type="entry name" value="RmlC_Cupin_sf"/>
</dbReference>
<sequence length="232" mass="25379">MIEKRDFNSLGRFKNSWLNARHHFSFGHYHDPKRTQWGTIRVWNDDEIAPGTGFDPHGHADMEIITYVREGAITHKDSLGNVGRTEAGDVQVMSAGTGITHAEYNMESETTKLYQIWILPESGGIAPSWGAAKFPKDDRSGQFVTLASGYPEDDGALPIRQKARVLGATLKAGETVSYDLASGRHAYLAAAKGVVELNGIDLYERDAAAIKDEPTLTIKAVVDAELVLVDAP</sequence>
<keyword evidence="2" id="KW-0479">Metal-binding</keyword>
<dbReference type="InterPro" id="IPR014710">
    <property type="entry name" value="RmlC-like_jellyroll"/>
</dbReference>
<protein>
    <submittedName>
        <fullName evidence="6">Quercetin 2,3-dioxygenase</fullName>
        <ecNumber evidence="6">1.13.11.24</ecNumber>
    </submittedName>
</protein>
<dbReference type="Pfam" id="PF17954">
    <property type="entry name" value="Pirin_C_2"/>
    <property type="match status" value="1"/>
</dbReference>
<gene>
    <name evidence="6" type="primary">yhhW</name>
    <name evidence="6" type="ORF">PbB2_01286</name>
</gene>
<dbReference type="EC" id="1.13.11.24" evidence="6"/>